<dbReference type="WBParaSite" id="PgR151_g007_t10">
    <property type="protein sequence ID" value="PgR151_g007_t10"/>
    <property type="gene ID" value="PgR151_g007"/>
</dbReference>
<reference evidence="3" key="1">
    <citation type="submission" date="2022-11" db="UniProtKB">
        <authorList>
            <consortium name="WormBaseParasite"/>
        </authorList>
    </citation>
    <scope>IDENTIFICATION</scope>
</reference>
<name>A0A915CGY0_PARUN</name>
<dbReference type="PANTHER" id="PTHR37970:SF1">
    <property type="entry name" value="SERINE-RICH ADHESIN FOR PLATELETS"/>
    <property type="match status" value="1"/>
</dbReference>
<dbReference type="AlphaFoldDB" id="A0A915CGY0"/>
<accession>A0A915CGY0</accession>
<feature type="compositionally biased region" description="Polar residues" evidence="1">
    <location>
        <begin position="167"/>
        <end position="176"/>
    </location>
</feature>
<evidence type="ECO:0000313" key="3">
    <source>
        <dbReference type="WBParaSite" id="PgR151_g007_t10"/>
    </source>
</evidence>
<protein>
    <submittedName>
        <fullName evidence="3">Uncharacterized protein</fullName>
    </submittedName>
</protein>
<dbReference type="Proteomes" id="UP000887569">
    <property type="component" value="Unplaced"/>
</dbReference>
<feature type="compositionally biased region" description="Low complexity" evidence="1">
    <location>
        <begin position="184"/>
        <end position="198"/>
    </location>
</feature>
<feature type="compositionally biased region" description="Basic and acidic residues" evidence="1">
    <location>
        <begin position="107"/>
        <end position="141"/>
    </location>
</feature>
<organism evidence="2 3">
    <name type="scientific">Parascaris univalens</name>
    <name type="common">Nematode worm</name>
    <dbReference type="NCBI Taxonomy" id="6257"/>
    <lineage>
        <taxon>Eukaryota</taxon>
        <taxon>Metazoa</taxon>
        <taxon>Ecdysozoa</taxon>
        <taxon>Nematoda</taxon>
        <taxon>Chromadorea</taxon>
        <taxon>Rhabditida</taxon>
        <taxon>Spirurina</taxon>
        <taxon>Ascaridomorpha</taxon>
        <taxon>Ascaridoidea</taxon>
        <taxon>Ascarididae</taxon>
        <taxon>Parascaris</taxon>
    </lineage>
</organism>
<evidence type="ECO:0000256" key="1">
    <source>
        <dbReference type="SAM" id="MobiDB-lite"/>
    </source>
</evidence>
<feature type="region of interest" description="Disordered" evidence="1">
    <location>
        <begin position="95"/>
        <end position="213"/>
    </location>
</feature>
<feature type="compositionally biased region" description="Polar residues" evidence="1">
    <location>
        <begin position="142"/>
        <end position="158"/>
    </location>
</feature>
<sequence>SVRARDPNRRFTVDSFPIEDNSTNERFMHEKAHNPPSLTISIPAIKAPQRRPLPDQWVRIKETDIDDIPQTPALSESSISPPSPALRTIPVLLEDNTSQSSHKMKHKLEGNERQKSNEMHKENAIIRLRERSTRNLARERPYSQSELGSNESTTSTTAILGKKLQSPVRTSLTVSMPISDEGGSDSPVPCVPSPSRSSLTPQSHPPPTPITSHRAKTIDEAYNQMTLNHRESLAYVAEHLADYIRSRDVPITNEKFNQLKFGDILFKSFTPTLTKGASIFFDASIPRDGQLNYDITLMIAPASQYYPLSIGRPSMNTMLYHPPVLVEIEDNSGERMGAEIYERHVCFIMMQLVCALKSLQSDGIEQLSNNFNEFLLAYRTTNFNITLDTFEYPRIMLLRETISEDLEESKRGNVGVCKYALRALCTLLHHKMDNGVPRIVQRSSYSDALLICAQLLNEEKSSSLSDAKNILEYSFWLGSNTEFENEFDAKIWLDAQRARDIDRLLHAFINDSNSLNETTERLRVQFLLSVTPRSLFTSCNMLHNSYC</sequence>
<dbReference type="PANTHER" id="PTHR37970">
    <property type="entry name" value="PROTEIN CBG08587"/>
    <property type="match status" value="1"/>
</dbReference>
<evidence type="ECO:0000313" key="2">
    <source>
        <dbReference type="Proteomes" id="UP000887569"/>
    </source>
</evidence>
<proteinExistence type="predicted"/>
<keyword evidence="2" id="KW-1185">Reference proteome</keyword>